<dbReference type="InterPro" id="IPR007194">
    <property type="entry name" value="TRAPP_component"/>
</dbReference>
<dbReference type="PANTHER" id="PTHR45824">
    <property type="entry name" value="GH16843P"/>
    <property type="match status" value="1"/>
</dbReference>
<dbReference type="Gene3D" id="3.30.1380.20">
    <property type="entry name" value="Trafficking protein particle complex subunit 3"/>
    <property type="match status" value="2"/>
</dbReference>
<dbReference type="Pfam" id="PF00650">
    <property type="entry name" value="CRAL_TRIO"/>
    <property type="match status" value="2"/>
</dbReference>
<feature type="domain" description="CRAL-TRIO" evidence="3">
    <location>
        <begin position="832"/>
        <end position="988"/>
    </location>
</feature>
<dbReference type="InterPro" id="IPR024096">
    <property type="entry name" value="NO_sig/Golgi_transp_ligand-bd"/>
</dbReference>
<reference evidence="4 5" key="1">
    <citation type="submission" date="2015-05" db="EMBL/GenBank/DDBJ databases">
        <authorList>
            <person name="Wang D.B."/>
            <person name="Wang M."/>
        </authorList>
    </citation>
    <scope>NUCLEOTIDE SEQUENCE [LARGE SCALE GENOMIC DNA]</scope>
    <source>
        <strain evidence="4">VL1</strain>
    </source>
</reference>
<dbReference type="InterPro" id="IPR011074">
    <property type="entry name" value="CRAL/TRIO_N_dom"/>
</dbReference>
<keyword evidence="5" id="KW-1185">Reference proteome</keyword>
<dbReference type="SUPFAM" id="SSF52087">
    <property type="entry name" value="CRAL/TRIO domain"/>
    <property type="match status" value="2"/>
</dbReference>
<evidence type="ECO:0000256" key="1">
    <source>
        <dbReference type="ARBA" id="ARBA00006218"/>
    </source>
</evidence>
<dbReference type="CDD" id="cd14943">
    <property type="entry name" value="TRAPPC5_Trs31"/>
    <property type="match status" value="2"/>
</dbReference>
<dbReference type="GO" id="GO:0008289">
    <property type="term" value="F:lipid binding"/>
    <property type="evidence" value="ECO:0007669"/>
    <property type="project" value="UniProtKB-ARBA"/>
</dbReference>
<dbReference type="InterPro" id="IPR036273">
    <property type="entry name" value="CRAL/TRIO_N_dom_sf"/>
</dbReference>
<dbReference type="EMBL" id="CVQH01026416">
    <property type="protein sequence ID" value="CRK40507.1"/>
    <property type="molecule type" value="Genomic_DNA"/>
</dbReference>
<name>A0A0G4N234_VERLO</name>
<protein>
    <recommendedName>
        <fullName evidence="3">CRAL-TRIO domain-containing protein</fullName>
    </recommendedName>
</protein>
<dbReference type="SMART" id="SM00516">
    <property type="entry name" value="SEC14"/>
    <property type="match status" value="2"/>
</dbReference>
<dbReference type="InterPro" id="IPR052578">
    <property type="entry name" value="PI_Transfer_CRAL-TRIO"/>
</dbReference>
<feature type="compositionally biased region" description="Polar residues" evidence="2">
    <location>
        <begin position="398"/>
        <end position="409"/>
    </location>
</feature>
<dbReference type="AlphaFoldDB" id="A0A0G4N234"/>
<sequence length="1226" mass="136050">MAEKQPQAPGVLKTPLLAPAPGVVPPARQPLTAEQQTKYDALLAEARAWTDITPAPPSTERPAGPLTDAERQWLTRECLLRYLRATKWNQLEAARRLRDTVAWRRGYGVGPDEVLTPDHISPESETGKQILLGFDKDARPCQYLNPGRQNTEPSPRQVQHLVFMVERVIELMPAGQETLALLINFKTSKSRSNTAPGIGQGREVLNILQTHYPERLGKALIINFPWVVWGFFKLITPFIDPLTREKLKFNEDMKQYVPREQLWTEFSEGDLQFDYDHAEYWPALMKLCQEKRDAKRERWIAGGKLIGEHEDYLAGGEDKGLAASSAAPAAPDAAGEAVAKPDAPPAVAPEAVAPATVRPTPSLAPPPDITSSRTATVDVPPASRPPPTTARAGDPAMSNLQSKAPTQEQPGLRLPSNGKTIYHRPLNRTKTAELSQASFAYLFSEMINYAQRRVKGVGELEQRLNDQGHPLGLKLLDLLLHREPPRTQLRPLNIITLLHFIKQNLWQHLFGRQADRLEKSANPDTPDEYMIVDNEPLVNRFVSVPRELSQLNCAAFVAGIVEGACDGAGFPARVSAHSIKAPGKEEAELWPGRTVFLIKFRGELHAESAEGTKPGNGLSDEGKKREAGLNGLMVVSADFETRDVARGVQVAKNGVMVTRSIVENEEPPPPFVHPARPRQQALWLPDTVDPLQKAPTFLALTFQDKAGHPTHASMAEKQPQAPGVLKTPLLAPAPGVVPPARQPLTAEQQTKYDALLAEARAWTDITPAPPSPERPAGPLTDAERQWLTRECLLRYLRATKWNQPEAARRLRDTLAWRRGYGVGPDEVLTPDHISPESETGKQILLGFDKDARPCQYLNPGRQNTEPSPRQVQHLVFMVERVIELMPAGQETLALLINFKTSKSRSNTAPGIGQGREVLNILQTHYPERLGKALIINVPWVVWGFFKLITPFIDPLTREKLKFNEDMKQYVPREQLWTEFSEGDLQFDYDHAEYWPALMKLCQEKRDAKRERWVAGGKLIGEHEDYLAGGEDKGLAASSAAPAAPGAAGEAVAKPDAPPAAAPEARRVKGVGELEQRLNNQGHPLGLKLLDLLLHREPPRTQLRPLNIITLLHFIKQNLWQHLFGRQADRLEKSANPDTPDEYMIVDNEPLVNRFVSVPRELSQLNCAAFVAGIVEGACDGAGFPARVSAHSIKAPGKEEAELWPGRTVFLIKFRGEVVEREGFLKQ</sequence>
<dbReference type="GO" id="GO:0008526">
    <property type="term" value="F:phosphatidylinositol transfer activity"/>
    <property type="evidence" value="ECO:0007669"/>
    <property type="project" value="TreeGrafter"/>
</dbReference>
<feature type="region of interest" description="Disordered" evidence="2">
    <location>
        <begin position="1"/>
        <end position="28"/>
    </location>
</feature>
<dbReference type="GO" id="GO:0030008">
    <property type="term" value="C:TRAPP complex"/>
    <property type="evidence" value="ECO:0007669"/>
    <property type="project" value="InterPro"/>
</dbReference>
<evidence type="ECO:0000313" key="5">
    <source>
        <dbReference type="Proteomes" id="UP000044602"/>
    </source>
</evidence>
<evidence type="ECO:0000313" key="4">
    <source>
        <dbReference type="EMBL" id="CRK40507.1"/>
    </source>
</evidence>
<organism evidence="4 5">
    <name type="scientific">Verticillium longisporum</name>
    <name type="common">Verticillium dahliae var. longisporum</name>
    <dbReference type="NCBI Taxonomy" id="100787"/>
    <lineage>
        <taxon>Eukaryota</taxon>
        <taxon>Fungi</taxon>
        <taxon>Dikarya</taxon>
        <taxon>Ascomycota</taxon>
        <taxon>Pezizomycotina</taxon>
        <taxon>Sordariomycetes</taxon>
        <taxon>Hypocreomycetidae</taxon>
        <taxon>Glomerellales</taxon>
        <taxon>Plectosphaerellaceae</taxon>
        <taxon>Verticillium</taxon>
    </lineage>
</organism>
<dbReference type="SUPFAM" id="SSF111126">
    <property type="entry name" value="Ligand-binding domain in the NO signalling and Golgi transport"/>
    <property type="match status" value="2"/>
</dbReference>
<proteinExistence type="inferred from homology"/>
<accession>A0A0G4N234</accession>
<dbReference type="SMART" id="SM01100">
    <property type="entry name" value="CRAL_TRIO_N"/>
    <property type="match status" value="2"/>
</dbReference>
<dbReference type="PANTHER" id="PTHR45824:SF29">
    <property type="entry name" value="GH16843P"/>
    <property type="match status" value="1"/>
</dbReference>
<feature type="domain" description="CRAL-TRIO" evidence="3">
    <location>
        <begin position="119"/>
        <end position="275"/>
    </location>
</feature>
<dbReference type="GO" id="GO:0048193">
    <property type="term" value="P:Golgi vesicle transport"/>
    <property type="evidence" value="ECO:0007669"/>
    <property type="project" value="InterPro"/>
</dbReference>
<dbReference type="InterPro" id="IPR001251">
    <property type="entry name" value="CRAL-TRIO_dom"/>
</dbReference>
<dbReference type="Proteomes" id="UP000044602">
    <property type="component" value="Unassembled WGS sequence"/>
</dbReference>
<dbReference type="InterPro" id="IPR036865">
    <property type="entry name" value="CRAL-TRIO_dom_sf"/>
</dbReference>
<dbReference type="STRING" id="100787.A0A0G4N234"/>
<dbReference type="FunFam" id="3.40.525.10:FF:000013">
    <property type="entry name" value="Phosphatidylinositol transfer protein PDR16"/>
    <property type="match status" value="2"/>
</dbReference>
<feature type="compositionally biased region" description="Low complexity" evidence="2">
    <location>
        <begin position="348"/>
        <end position="361"/>
    </location>
</feature>
<comment type="similarity">
    <text evidence="1">Belongs to the TRAPP small subunits family. BET3 subfamily.</text>
</comment>
<dbReference type="GO" id="GO:0071944">
    <property type="term" value="C:cell periphery"/>
    <property type="evidence" value="ECO:0007669"/>
    <property type="project" value="UniProtKB-ARBA"/>
</dbReference>
<dbReference type="CDD" id="cd00170">
    <property type="entry name" value="SEC14"/>
    <property type="match status" value="2"/>
</dbReference>
<dbReference type="Gene3D" id="3.40.525.10">
    <property type="entry name" value="CRAL-TRIO lipid binding domain"/>
    <property type="match status" value="2"/>
</dbReference>
<dbReference type="InterPro" id="IPR016696">
    <property type="entry name" value="TRAPP-I_su5"/>
</dbReference>
<dbReference type="Pfam" id="PF04051">
    <property type="entry name" value="TRAPP"/>
    <property type="match status" value="2"/>
</dbReference>
<dbReference type="SUPFAM" id="SSF46938">
    <property type="entry name" value="CRAL/TRIO N-terminal domain"/>
    <property type="match status" value="2"/>
</dbReference>
<dbReference type="PROSITE" id="PS50191">
    <property type="entry name" value="CRAL_TRIO"/>
    <property type="match status" value="2"/>
</dbReference>
<dbReference type="Pfam" id="PF03765">
    <property type="entry name" value="CRAL_TRIO_N"/>
    <property type="match status" value="2"/>
</dbReference>
<feature type="region of interest" description="Disordered" evidence="2">
    <location>
        <begin position="322"/>
        <end position="420"/>
    </location>
</feature>
<gene>
    <name evidence="4" type="ORF">BN1708_008238</name>
</gene>
<evidence type="ECO:0000259" key="3">
    <source>
        <dbReference type="PROSITE" id="PS50191"/>
    </source>
</evidence>
<feature type="compositionally biased region" description="Low complexity" evidence="2">
    <location>
        <begin position="322"/>
        <end position="341"/>
    </location>
</feature>
<evidence type="ECO:0000256" key="2">
    <source>
        <dbReference type="SAM" id="MobiDB-lite"/>
    </source>
</evidence>